<dbReference type="EMBL" id="NCEB01000026">
    <property type="protein sequence ID" value="OYX32017.1"/>
    <property type="molecule type" value="Genomic_DNA"/>
</dbReference>
<accession>A0A258FII2</accession>
<dbReference type="AlphaFoldDB" id="A0A258FII2"/>
<organism evidence="3 4">
    <name type="scientific">Brevundimonas subvibrioides</name>
    <dbReference type="NCBI Taxonomy" id="74313"/>
    <lineage>
        <taxon>Bacteria</taxon>
        <taxon>Pseudomonadati</taxon>
        <taxon>Pseudomonadota</taxon>
        <taxon>Alphaproteobacteria</taxon>
        <taxon>Caulobacterales</taxon>
        <taxon>Caulobacteraceae</taxon>
        <taxon>Brevundimonas</taxon>
    </lineage>
</organism>
<dbReference type="PANTHER" id="PTHR31061:SF24">
    <property type="entry name" value="LD22376P"/>
    <property type="match status" value="1"/>
</dbReference>
<feature type="transmembrane region" description="Helical" evidence="1">
    <location>
        <begin position="330"/>
        <end position="351"/>
    </location>
</feature>
<protein>
    <recommendedName>
        <fullName evidence="2">Heparan-alpha-glucosaminide N-acetyltransferase catalytic domain-containing protein</fullName>
    </recommendedName>
</protein>
<comment type="caution">
    <text evidence="3">The sequence shown here is derived from an EMBL/GenBank/DDBJ whole genome shotgun (WGS) entry which is preliminary data.</text>
</comment>
<name>A0A258FII2_9CAUL</name>
<dbReference type="Proteomes" id="UP000215595">
    <property type="component" value="Unassembled WGS sequence"/>
</dbReference>
<dbReference type="PANTHER" id="PTHR31061">
    <property type="entry name" value="LD22376P"/>
    <property type="match status" value="1"/>
</dbReference>
<feature type="transmembrane region" description="Helical" evidence="1">
    <location>
        <begin position="113"/>
        <end position="130"/>
    </location>
</feature>
<feature type="transmembrane region" description="Helical" evidence="1">
    <location>
        <begin position="248"/>
        <end position="271"/>
    </location>
</feature>
<gene>
    <name evidence="3" type="ORF">B7Z01_11795</name>
</gene>
<feature type="transmembrane region" description="Helical" evidence="1">
    <location>
        <begin position="142"/>
        <end position="159"/>
    </location>
</feature>
<feature type="transmembrane region" description="Helical" evidence="1">
    <location>
        <begin position="283"/>
        <end position="310"/>
    </location>
</feature>
<proteinExistence type="predicted"/>
<feature type="domain" description="Heparan-alpha-glucosaminide N-acetyltransferase catalytic" evidence="2">
    <location>
        <begin position="13"/>
        <end position="148"/>
    </location>
</feature>
<keyword evidence="1" id="KW-1133">Transmembrane helix</keyword>
<keyword evidence="1" id="KW-0472">Membrane</keyword>
<keyword evidence="1" id="KW-0812">Transmembrane</keyword>
<evidence type="ECO:0000313" key="4">
    <source>
        <dbReference type="Proteomes" id="UP000215595"/>
    </source>
</evidence>
<sequence length="360" mass="37597">MSEASARPPARDLGLDAFRGLTVLLMVLVNLQGDAAAAFPWLAHAAWNGLTLADLVFPWFILAVGLSTPLAARSDPDAAWGPVARRVAVLFALGVALGWLIRPTVDPTEIRWVGVLQRIALVYFVCALVARASRGPWSPAGLAIAALALHSLALLLVSAPGESAPSLAMGQGFSAWLDQTLVPGRLHRERWDPEGAWSTLSAIGTGLAGVALARLKAGRAPGHVALVALGLIAAGLALTPLLPMNKALWTASYALVAVGTGLALLLALSAVTAAGRARPVTDLLVFAGQTALTVYVVHMLLIALLVRAPFGQTLWVSGFQAIRGLGLADPIASLVFAVLATALTLAPIPWLRRRGWLIRA</sequence>
<dbReference type="InterPro" id="IPR012429">
    <property type="entry name" value="HGSNAT_cat"/>
</dbReference>
<evidence type="ECO:0000259" key="2">
    <source>
        <dbReference type="Pfam" id="PF07786"/>
    </source>
</evidence>
<evidence type="ECO:0000313" key="3">
    <source>
        <dbReference type="EMBL" id="OYX32017.1"/>
    </source>
</evidence>
<feature type="transmembrane region" description="Helical" evidence="1">
    <location>
        <begin position="49"/>
        <end position="71"/>
    </location>
</feature>
<evidence type="ECO:0000256" key="1">
    <source>
        <dbReference type="SAM" id="Phobius"/>
    </source>
</evidence>
<feature type="transmembrane region" description="Helical" evidence="1">
    <location>
        <begin position="83"/>
        <end position="101"/>
    </location>
</feature>
<feature type="transmembrane region" description="Helical" evidence="1">
    <location>
        <begin position="224"/>
        <end position="242"/>
    </location>
</feature>
<feature type="transmembrane region" description="Helical" evidence="1">
    <location>
        <begin position="21"/>
        <end position="43"/>
    </location>
</feature>
<reference evidence="3 4" key="1">
    <citation type="submission" date="2017-03" db="EMBL/GenBank/DDBJ databases">
        <title>Lifting the veil on microbial sulfur biogeochemistry in mining wastewaters.</title>
        <authorList>
            <person name="Kantor R.S."/>
            <person name="Colenbrander Nelson T."/>
            <person name="Marshall S."/>
            <person name="Bennett D."/>
            <person name="Apte S."/>
            <person name="Camacho D."/>
            <person name="Thomas B.C."/>
            <person name="Warren L.A."/>
            <person name="Banfield J.F."/>
        </authorList>
    </citation>
    <scope>NUCLEOTIDE SEQUENCE [LARGE SCALE GENOMIC DNA]</scope>
    <source>
        <strain evidence="3">32-69-9</strain>
    </source>
</reference>
<dbReference type="Pfam" id="PF07786">
    <property type="entry name" value="HGSNAT_cat"/>
    <property type="match status" value="1"/>
</dbReference>